<name>A0A839QKT6_9MICC</name>
<accession>A0A839QKT6</accession>
<keyword evidence="2" id="KW-1185">Reference proteome</keyword>
<dbReference type="Proteomes" id="UP000523000">
    <property type="component" value="Unassembled WGS sequence"/>
</dbReference>
<evidence type="ECO:0008006" key="3">
    <source>
        <dbReference type="Google" id="ProtNLM"/>
    </source>
</evidence>
<proteinExistence type="predicted"/>
<gene>
    <name evidence="1" type="ORF">E9229_003265</name>
</gene>
<evidence type="ECO:0000313" key="1">
    <source>
        <dbReference type="EMBL" id="MBB2997018.1"/>
    </source>
</evidence>
<organism evidence="1 2">
    <name type="scientific">Paeniglutamicibacter cryotolerans</name>
    <dbReference type="NCBI Taxonomy" id="670079"/>
    <lineage>
        <taxon>Bacteria</taxon>
        <taxon>Bacillati</taxon>
        <taxon>Actinomycetota</taxon>
        <taxon>Actinomycetes</taxon>
        <taxon>Micrococcales</taxon>
        <taxon>Micrococcaceae</taxon>
        <taxon>Paeniglutamicibacter</taxon>
    </lineage>
</organism>
<protein>
    <recommendedName>
        <fullName evidence="3">DUF4352 domain-containing protein</fullName>
    </recommendedName>
</protein>
<comment type="caution">
    <text evidence="1">The sequence shown here is derived from an EMBL/GenBank/DDBJ whole genome shotgun (WGS) entry which is preliminary data.</text>
</comment>
<dbReference type="AlphaFoldDB" id="A0A839QKT6"/>
<reference evidence="1 2" key="1">
    <citation type="submission" date="2020-08" db="EMBL/GenBank/DDBJ databases">
        <title>Sequencing the genomes of 1000 actinobacteria strains.</title>
        <authorList>
            <person name="Klenk H.-P."/>
        </authorList>
    </citation>
    <scope>NUCLEOTIDE SEQUENCE [LARGE SCALE GENOMIC DNA]</scope>
    <source>
        <strain evidence="1 2">DSM 22826</strain>
    </source>
</reference>
<dbReference type="EMBL" id="JACHVS010000002">
    <property type="protein sequence ID" value="MBB2997018.1"/>
    <property type="molecule type" value="Genomic_DNA"/>
</dbReference>
<evidence type="ECO:0000313" key="2">
    <source>
        <dbReference type="Proteomes" id="UP000523000"/>
    </source>
</evidence>
<dbReference type="RefSeq" id="WP_183512582.1">
    <property type="nucleotide sequence ID" value="NZ_BAABGK010000034.1"/>
</dbReference>
<sequence length="214" mass="22562">MHEKARITLLSVVCVVAVGLGFGIPAAKGTMFQLPAELQAGSDTAVQDPISGKKVVTDKHDNVAKKRGETAGLVDEHDGKTYFTFEVLSAKTVSSCTPRVGVGMLKPENGYFLVVDVKASMAASISQQVGGSSVDIFMPVIAEAFSVLSPTGKIQREVASAAAFGCLTEKELAPPLISPGEKLRGKVVLDVPFDDGRVVFDPEENGGWSWPLGE</sequence>